<organism evidence="2 3">
    <name type="scientific">Leishmania enriettii</name>
    <dbReference type="NCBI Taxonomy" id="5663"/>
    <lineage>
        <taxon>Eukaryota</taxon>
        <taxon>Discoba</taxon>
        <taxon>Euglenozoa</taxon>
        <taxon>Kinetoplastea</taxon>
        <taxon>Metakinetoplastina</taxon>
        <taxon>Trypanosomatida</taxon>
        <taxon>Trypanosomatidae</taxon>
        <taxon>Leishmaniinae</taxon>
        <taxon>Leishmania</taxon>
    </lineage>
</organism>
<evidence type="ECO:0000313" key="3">
    <source>
        <dbReference type="Proteomes" id="UP000674179"/>
    </source>
</evidence>
<evidence type="ECO:0000256" key="1">
    <source>
        <dbReference type="SAM" id="MobiDB-lite"/>
    </source>
</evidence>
<protein>
    <submittedName>
        <fullName evidence="2">Uncharacterized protein</fullName>
    </submittedName>
</protein>
<feature type="region of interest" description="Disordered" evidence="1">
    <location>
        <begin position="1"/>
        <end position="30"/>
    </location>
</feature>
<dbReference type="KEGG" id="lenr:94172329"/>
<evidence type="ECO:0000313" key="2">
    <source>
        <dbReference type="EMBL" id="KAG5477421.1"/>
    </source>
</evidence>
<comment type="caution">
    <text evidence="2">The sequence shown here is derived from an EMBL/GenBank/DDBJ whole genome shotgun (WGS) entry which is preliminary data.</text>
</comment>
<sequence length="90" mass="9539">MPAAEPKPKEKAEAVHEERKPMTATRSPQGASVKALLPLSLTPAERRGLLMVVTVALLQEVHSSVFRGAVVGVLSVAMVCSQLSSLHKSP</sequence>
<dbReference type="RefSeq" id="XP_067692361.1">
    <property type="nucleotide sequence ID" value="XM_067836819.1"/>
</dbReference>
<dbReference type="Proteomes" id="UP000674179">
    <property type="component" value="Chromosome 25"/>
</dbReference>
<reference evidence="2 3" key="1">
    <citation type="submission" date="2021-02" db="EMBL/GenBank/DDBJ databases">
        <title>Leishmania (Mundinia) enrietti genome sequencing and assembly.</title>
        <authorList>
            <person name="Almutairi H."/>
            <person name="Gatherer D."/>
        </authorList>
    </citation>
    <scope>NUCLEOTIDE SEQUENCE [LARGE SCALE GENOMIC DNA]</scope>
    <source>
        <strain evidence="2">CUR178</strain>
    </source>
</reference>
<gene>
    <name evidence="2" type="ORF">CUR178_05124</name>
</gene>
<dbReference type="GeneID" id="94172329"/>
<proteinExistence type="predicted"/>
<dbReference type="OrthoDB" id="267700at2759"/>
<name>A0A836GLN7_LEIEN</name>
<dbReference type="AlphaFoldDB" id="A0A836GLN7"/>
<accession>A0A836GLN7</accession>
<dbReference type="EMBL" id="JAFHKP010000025">
    <property type="protein sequence ID" value="KAG5477421.1"/>
    <property type="molecule type" value="Genomic_DNA"/>
</dbReference>
<feature type="compositionally biased region" description="Basic and acidic residues" evidence="1">
    <location>
        <begin position="1"/>
        <end position="21"/>
    </location>
</feature>
<keyword evidence="3" id="KW-1185">Reference proteome</keyword>